<proteinExistence type="inferred from homology"/>
<dbReference type="RefSeq" id="XP_019802012.1">
    <property type="nucleotide sequence ID" value="XM_019946453.2"/>
</dbReference>
<keyword evidence="6" id="KW-1185">Reference proteome</keyword>
<evidence type="ECO:0000256" key="1">
    <source>
        <dbReference type="ARBA" id="ARBA00007829"/>
    </source>
</evidence>
<evidence type="ECO:0000256" key="2">
    <source>
        <dbReference type="ARBA" id="ARBA00014540"/>
    </source>
</evidence>
<gene>
    <name evidence="7" type="primary">INIP</name>
</gene>
<dbReference type="OrthoDB" id="10040290at2759"/>
<evidence type="ECO:0000256" key="4">
    <source>
        <dbReference type="ARBA" id="ARBA00031967"/>
    </source>
</evidence>
<dbReference type="Proteomes" id="UP000245320">
    <property type="component" value="Chromosome 6"/>
</dbReference>
<organism evidence="6 7">
    <name type="scientific">Tursiops truncatus</name>
    <name type="common">Atlantic bottle-nosed dolphin</name>
    <name type="synonym">Delphinus truncatus</name>
    <dbReference type="NCBI Taxonomy" id="9739"/>
    <lineage>
        <taxon>Eukaryota</taxon>
        <taxon>Metazoa</taxon>
        <taxon>Chordata</taxon>
        <taxon>Craniata</taxon>
        <taxon>Vertebrata</taxon>
        <taxon>Euteleostomi</taxon>
        <taxon>Mammalia</taxon>
        <taxon>Eutheria</taxon>
        <taxon>Laurasiatheria</taxon>
        <taxon>Artiodactyla</taxon>
        <taxon>Whippomorpha</taxon>
        <taxon>Cetacea</taxon>
        <taxon>Odontoceti</taxon>
        <taxon>Delphinidae</taxon>
        <taxon>Tursiops</taxon>
    </lineage>
</organism>
<evidence type="ECO:0000256" key="3">
    <source>
        <dbReference type="ARBA" id="ARBA00030383"/>
    </source>
</evidence>
<comment type="similarity">
    <text evidence="1">Belongs to the SOSS-C family.</text>
</comment>
<protein>
    <recommendedName>
        <fullName evidence="2">SOSS complex subunit C</fullName>
    </recommendedName>
    <alternativeName>
        <fullName evidence="3">Sensor of single-strand DNA complex subunit C</fullName>
    </alternativeName>
    <alternativeName>
        <fullName evidence="5">Sensor of ssDNA subunit C</fullName>
    </alternativeName>
    <alternativeName>
        <fullName evidence="4">Single-stranded DNA-binding protein-interacting protein 1</fullName>
    </alternativeName>
</protein>
<accession>A0A2U4C980</accession>
<dbReference type="GO" id="GO:0070876">
    <property type="term" value="C:SOSS complex"/>
    <property type="evidence" value="ECO:0007669"/>
    <property type="project" value="InterPro"/>
</dbReference>
<dbReference type="AlphaFoldDB" id="A0A2U4C980"/>
<evidence type="ECO:0000313" key="7">
    <source>
        <dbReference type="RefSeq" id="XP_019802012.1"/>
    </source>
</evidence>
<dbReference type="InterPro" id="IPR031821">
    <property type="entry name" value="SOSSC"/>
</dbReference>
<dbReference type="PANTHER" id="PTHR31526">
    <property type="entry name" value="SOSS COMPLEX SUBUNIT C"/>
    <property type="match status" value="1"/>
</dbReference>
<evidence type="ECO:0000256" key="5">
    <source>
        <dbReference type="ARBA" id="ARBA00033066"/>
    </source>
</evidence>
<sequence>MAANPSGQGFQNKNRVAILAELDKEKRKLLMQNQSSTNHPGASIALSRPALNKDFRDHAEQQHIAAQQKAALQWSNINKNVPHVIAVVW</sequence>
<dbReference type="PANTHER" id="PTHR31526:SF2">
    <property type="entry name" value="SOSS COMPLEX SUBUNIT C"/>
    <property type="match status" value="1"/>
</dbReference>
<dbReference type="GO" id="GO:0005654">
    <property type="term" value="C:nucleoplasm"/>
    <property type="evidence" value="ECO:0007669"/>
    <property type="project" value="TreeGrafter"/>
</dbReference>
<reference evidence="7" key="1">
    <citation type="submission" date="2025-08" db="UniProtKB">
        <authorList>
            <consortium name="RefSeq"/>
        </authorList>
    </citation>
    <scope>IDENTIFICATION</scope>
    <source>
        <tissue evidence="7">Spleen</tissue>
    </source>
</reference>
<dbReference type="CTD" id="58493"/>
<name>A0A2U4C980_TURTR</name>
<evidence type="ECO:0000313" key="6">
    <source>
        <dbReference type="Proteomes" id="UP000245320"/>
    </source>
</evidence>
<dbReference type="GO" id="GO:0006281">
    <property type="term" value="P:DNA repair"/>
    <property type="evidence" value="ECO:0007669"/>
    <property type="project" value="InterPro"/>
</dbReference>